<comment type="similarity">
    <text evidence="5">Belongs to the salp15 family.</text>
</comment>
<evidence type="ECO:0000256" key="3">
    <source>
        <dbReference type="ARBA" id="ARBA00022729"/>
    </source>
</evidence>
<dbReference type="GO" id="GO:0005576">
    <property type="term" value="C:extracellular region"/>
    <property type="evidence" value="ECO:0007669"/>
    <property type="project" value="UniProtKB-SubCell"/>
</dbReference>
<sequence>MRHFLGILCVAIRLSICGACSSEPEPVITFVDESEWRRIEKNVTVIPMVGYVDASKNNMSPECKKQLERRMETRCAKPASGHDLKPEDFQGCHFICRGYQQGGTVTVEERVNLKNGTPCGPHGEVCYDGECVSLRPETVCSVSFVPREWSEPGYQHQQR</sequence>
<evidence type="ECO:0000256" key="4">
    <source>
        <dbReference type="ARBA" id="ARBA00023180"/>
    </source>
</evidence>
<keyword evidence="2" id="KW-0964">Secreted</keyword>
<name>A0A0K8RB93_IXORI</name>
<keyword evidence="3 6" id="KW-0732">Signal</keyword>
<dbReference type="Pfam" id="PF12115">
    <property type="entry name" value="Salp15"/>
    <property type="match status" value="1"/>
</dbReference>
<organism evidence="7">
    <name type="scientific">Ixodes ricinus</name>
    <name type="common">Common tick</name>
    <name type="synonym">Acarus ricinus</name>
    <dbReference type="NCBI Taxonomy" id="34613"/>
    <lineage>
        <taxon>Eukaryota</taxon>
        <taxon>Metazoa</taxon>
        <taxon>Ecdysozoa</taxon>
        <taxon>Arthropoda</taxon>
        <taxon>Chelicerata</taxon>
        <taxon>Arachnida</taxon>
        <taxon>Acari</taxon>
        <taxon>Parasitiformes</taxon>
        <taxon>Ixodida</taxon>
        <taxon>Ixodoidea</taxon>
        <taxon>Ixodidae</taxon>
        <taxon>Ixodinae</taxon>
        <taxon>Ixodes</taxon>
    </lineage>
</organism>
<evidence type="ECO:0000256" key="5">
    <source>
        <dbReference type="ARBA" id="ARBA00034321"/>
    </source>
</evidence>
<reference evidence="7" key="1">
    <citation type="submission" date="2012-12" db="EMBL/GenBank/DDBJ databases">
        <title>Identification and characterization of a phenylalanine ammonia-lyase gene family in Isatis indigotica Fort.</title>
        <authorList>
            <person name="Liu Q."/>
            <person name="Chen J."/>
            <person name="Zhou X."/>
            <person name="Di P."/>
            <person name="Xiao Y."/>
            <person name="Xuan H."/>
            <person name="Zhang L."/>
            <person name="Chen W."/>
        </authorList>
    </citation>
    <scope>NUCLEOTIDE SEQUENCE</scope>
    <source>
        <tissue evidence="7">Salivary gland</tissue>
    </source>
</reference>
<accession>A0A0K8RB93</accession>
<dbReference type="EMBL" id="GADI01006059">
    <property type="protein sequence ID" value="JAA67749.1"/>
    <property type="molecule type" value="mRNA"/>
</dbReference>
<evidence type="ECO:0000256" key="6">
    <source>
        <dbReference type="SAM" id="SignalP"/>
    </source>
</evidence>
<evidence type="ECO:0000313" key="7">
    <source>
        <dbReference type="EMBL" id="JAA67749.1"/>
    </source>
</evidence>
<evidence type="ECO:0000256" key="2">
    <source>
        <dbReference type="ARBA" id="ARBA00022525"/>
    </source>
</evidence>
<evidence type="ECO:0000256" key="1">
    <source>
        <dbReference type="ARBA" id="ARBA00004613"/>
    </source>
</evidence>
<keyword evidence="4" id="KW-0325">Glycoprotein</keyword>
<proteinExistence type="evidence at transcript level"/>
<comment type="subcellular location">
    <subcellularLocation>
        <location evidence="1">Secreted</location>
    </subcellularLocation>
</comment>
<feature type="signal peptide" evidence="6">
    <location>
        <begin position="1"/>
        <end position="19"/>
    </location>
</feature>
<dbReference type="AlphaFoldDB" id="A0A0K8RB93"/>
<protein>
    <submittedName>
        <fullName evidence="7">Putative ixostatin</fullName>
    </submittedName>
</protein>
<dbReference type="InterPro" id="IPR021971">
    <property type="entry name" value="Salp15"/>
</dbReference>
<feature type="chain" id="PRO_5005517158" evidence="6">
    <location>
        <begin position="20"/>
        <end position="159"/>
    </location>
</feature>